<dbReference type="OrthoDB" id="10051290at2759"/>
<dbReference type="PROSITE" id="PS00488">
    <property type="entry name" value="PAL_HISTIDASE"/>
    <property type="match status" value="1"/>
</dbReference>
<comment type="caution">
    <text evidence="3">The sequence shown here is derived from an EMBL/GenBank/DDBJ whole genome shotgun (WGS) entry which is preliminary data.</text>
</comment>
<accession>A0A5M8PXE0</accession>
<name>A0A5M8PXE0_9LECA</name>
<dbReference type="SUPFAM" id="SSF48557">
    <property type="entry name" value="L-aspartase-like"/>
    <property type="match status" value="1"/>
</dbReference>
<dbReference type="InterPro" id="IPR023144">
    <property type="entry name" value="Phe_NH3-lyase_shielding_dom_sf"/>
</dbReference>
<dbReference type="InterPro" id="IPR024083">
    <property type="entry name" value="Fumarase/histidase_N"/>
</dbReference>
<sequence>MPEAWVRAAILIRGNTLAGGHSGVRPVLVSNLVSLLRNNALPTIPLRGSISASGDLSPLSYVAGTLQGKPSINVWIGDKRNRGRRLVTADAALSEMSMPPLKLGPKEGLAIVNGTAISAGVGVLAMHDAHCLAVLSQILTAMSVEGLRGTIESFDPFFAAVRPHPGQIEASHNLYSFLTGSSLLHSKEDILETSLRQDRYSVRTAAQWIGPQLENLLLAHSQVTIECNSTTDNPLIDTASGRVLSGGNFQAMAITSAMEKTRASVQVIGRMLFAQCTELINPVLSNGLPPNLAADEPSQSFLMNAVDMMMASLQSELGFLANPVGSHVQTAEMGNQSLNSLALISARYTQVALDLLSQMAAAHLFVACQALDLRAMHVRFLENLKPAFQACTSDALQALFAGEEDLKSLQGNLWLRLQKELDDTTKLDSVQRIPRAIETLQLTIMTALPSSRNNGSQVMSALYDWTRSCSALTLKIFYASRDEYSANPDVKALLGPASHRMYKFVRDELKVPFLRARHAKPPTATNVDISRRDQSDSEESDASATHTVGSLITAIYTSIRNGSLYVPVMECLREAQAPEVSNGFQNGF</sequence>
<proteinExistence type="inferred from homology"/>
<evidence type="ECO:0000256" key="2">
    <source>
        <dbReference type="SAM" id="MobiDB-lite"/>
    </source>
</evidence>
<dbReference type="GO" id="GO:0016841">
    <property type="term" value="F:ammonia-lyase activity"/>
    <property type="evidence" value="ECO:0007669"/>
    <property type="project" value="InterPro"/>
</dbReference>
<dbReference type="Gene3D" id="1.10.275.10">
    <property type="entry name" value="Fumarase/aspartase (N-terminal domain)"/>
    <property type="match status" value="1"/>
</dbReference>
<dbReference type="InterPro" id="IPR001106">
    <property type="entry name" value="Aromatic_Lyase"/>
</dbReference>
<organism evidence="3 4">
    <name type="scientific">Lasallia pustulata</name>
    <dbReference type="NCBI Taxonomy" id="136370"/>
    <lineage>
        <taxon>Eukaryota</taxon>
        <taxon>Fungi</taxon>
        <taxon>Dikarya</taxon>
        <taxon>Ascomycota</taxon>
        <taxon>Pezizomycotina</taxon>
        <taxon>Lecanoromycetes</taxon>
        <taxon>OSLEUM clade</taxon>
        <taxon>Umbilicariomycetidae</taxon>
        <taxon>Umbilicariales</taxon>
        <taxon>Umbilicariaceae</taxon>
        <taxon>Lasallia</taxon>
    </lineage>
</organism>
<feature type="region of interest" description="Disordered" evidence="2">
    <location>
        <begin position="522"/>
        <end position="543"/>
    </location>
</feature>
<protein>
    <submittedName>
        <fullName evidence="3">Phenylalanine ammonia-lyase</fullName>
    </submittedName>
</protein>
<dbReference type="AlphaFoldDB" id="A0A5M8PXE0"/>
<reference evidence="3 4" key="1">
    <citation type="submission" date="2019-09" db="EMBL/GenBank/DDBJ databases">
        <title>The hologenome of the rock-dwelling lichen Lasallia pustulata.</title>
        <authorList>
            <person name="Greshake Tzovaras B."/>
            <person name="Segers F."/>
            <person name="Bicker A."/>
            <person name="Dal Grande F."/>
            <person name="Otte J."/>
            <person name="Hankeln T."/>
            <person name="Schmitt I."/>
            <person name="Ebersberger I."/>
        </authorList>
    </citation>
    <scope>NUCLEOTIDE SEQUENCE [LARGE SCALE GENOMIC DNA]</scope>
    <source>
        <strain evidence="3">A1-1</strain>
    </source>
</reference>
<dbReference type="CDD" id="cd00332">
    <property type="entry name" value="PAL-HAL"/>
    <property type="match status" value="1"/>
</dbReference>
<gene>
    <name evidence="3" type="ORF">FRX48_02660</name>
</gene>
<evidence type="ECO:0000313" key="3">
    <source>
        <dbReference type="EMBL" id="KAA6414297.1"/>
    </source>
</evidence>
<dbReference type="Gene3D" id="1.20.200.10">
    <property type="entry name" value="Fumarase/aspartase (Central domain)"/>
    <property type="match status" value="1"/>
</dbReference>
<dbReference type="Gene3D" id="1.10.274.20">
    <property type="entry name" value="Phenylalanine ammonia-lyase 1, domain 3"/>
    <property type="match status" value="1"/>
</dbReference>
<dbReference type="Pfam" id="PF00221">
    <property type="entry name" value="Lyase_aromatic"/>
    <property type="match status" value="1"/>
</dbReference>
<dbReference type="EMBL" id="VXIT01000003">
    <property type="protein sequence ID" value="KAA6414297.1"/>
    <property type="molecule type" value="Genomic_DNA"/>
</dbReference>
<evidence type="ECO:0000313" key="4">
    <source>
        <dbReference type="Proteomes" id="UP000324767"/>
    </source>
</evidence>
<evidence type="ECO:0000256" key="1">
    <source>
        <dbReference type="ARBA" id="ARBA00007238"/>
    </source>
</evidence>
<dbReference type="Proteomes" id="UP000324767">
    <property type="component" value="Unassembled WGS sequence"/>
</dbReference>
<keyword evidence="3" id="KW-0456">Lyase</keyword>
<dbReference type="InterPro" id="IPR008948">
    <property type="entry name" value="L-Aspartase-like"/>
</dbReference>
<comment type="similarity">
    <text evidence="1">Belongs to the PAL/histidase family.</text>
</comment>
<dbReference type="InterPro" id="IPR022313">
    <property type="entry name" value="Phe/His_NH3-lyase_AS"/>
</dbReference>
<dbReference type="PANTHER" id="PTHR10362">
    <property type="entry name" value="HISTIDINE AMMONIA-LYASE"/>
    <property type="match status" value="1"/>
</dbReference>